<dbReference type="GO" id="GO:0009103">
    <property type="term" value="P:lipopolysaccharide biosynthetic process"/>
    <property type="evidence" value="ECO:0007669"/>
    <property type="project" value="UniProtKB-UniRule"/>
</dbReference>
<comment type="function">
    <text evidence="12">Translocates 4-amino-4-deoxy-L-arabinose-phosphoundecaprenol (alpha-L-Ara4N-phosphoundecaprenol) from the cytoplasmic to the periplasmic side of the inner membrane.</text>
</comment>
<dbReference type="PATRIC" id="fig|1073383.3.peg.588"/>
<feature type="transmembrane region" description="Helical" evidence="12">
    <location>
        <begin position="100"/>
        <end position="118"/>
    </location>
</feature>
<dbReference type="PANTHER" id="PTHR30561:SF9">
    <property type="entry name" value="4-AMINO-4-DEOXY-L-ARABINOSE-PHOSPHOUNDECAPRENOL FLIPPASE SUBUNIT ARNF-RELATED"/>
    <property type="match status" value="1"/>
</dbReference>
<feature type="transmembrane region" description="Helical" evidence="12">
    <location>
        <begin position="45"/>
        <end position="66"/>
    </location>
</feature>
<comment type="subunit">
    <text evidence="12">Heterodimer of ArnE and ArnF.</text>
</comment>
<dbReference type="UniPathway" id="UPA00030"/>
<comment type="pathway">
    <text evidence="12">Bacterial outer membrane biogenesis; lipopolysaccharide biosynthesis.</text>
</comment>
<dbReference type="InterPro" id="IPR037185">
    <property type="entry name" value="EmrE-like"/>
</dbReference>
<dbReference type="GO" id="GO:0005886">
    <property type="term" value="C:plasma membrane"/>
    <property type="evidence" value="ECO:0007669"/>
    <property type="project" value="UniProtKB-SubCell"/>
</dbReference>
<proteinExistence type="inferred from homology"/>
<gene>
    <name evidence="12" type="primary">arnF</name>
    <name evidence="13" type="ORF">HMPREF1168_00581</name>
</gene>
<keyword evidence="8 12" id="KW-0448">Lipopolysaccharide biosynthesis</keyword>
<dbReference type="AlphaFoldDB" id="K1IXU8"/>
<feature type="transmembrane region" description="Helical" evidence="12">
    <location>
        <begin position="73"/>
        <end position="94"/>
    </location>
</feature>
<keyword evidence="3 12" id="KW-1003">Cell membrane</keyword>
<evidence type="ECO:0000313" key="13">
    <source>
        <dbReference type="EMBL" id="EKB24060.1"/>
    </source>
</evidence>
<evidence type="ECO:0000256" key="4">
    <source>
        <dbReference type="ARBA" id="ARBA00022516"/>
    </source>
</evidence>
<keyword evidence="9 12" id="KW-1133">Transmembrane helix</keyword>
<dbReference type="NCBIfam" id="NF002816">
    <property type="entry name" value="PRK02971.1-2"/>
    <property type="match status" value="1"/>
</dbReference>
<evidence type="ECO:0000256" key="11">
    <source>
        <dbReference type="ARBA" id="ARBA00023136"/>
    </source>
</evidence>
<dbReference type="HOGENOM" id="CLU_131462_1_0_6"/>
<dbReference type="RefSeq" id="WP_005341914.1">
    <property type="nucleotide sequence ID" value="NZ_JH823256.1"/>
</dbReference>
<keyword evidence="4 12" id="KW-0444">Lipid biosynthesis</keyword>
<name>K1IXU8_AERVE</name>
<organism evidence="13 14">
    <name type="scientific">Aeromonas veronii AMC34</name>
    <dbReference type="NCBI Taxonomy" id="1073383"/>
    <lineage>
        <taxon>Bacteria</taxon>
        <taxon>Pseudomonadati</taxon>
        <taxon>Pseudomonadota</taxon>
        <taxon>Gammaproteobacteria</taxon>
        <taxon>Aeromonadales</taxon>
        <taxon>Aeromonadaceae</taxon>
        <taxon>Aeromonas</taxon>
    </lineage>
</organism>
<keyword evidence="10 12" id="KW-0443">Lipid metabolism</keyword>
<evidence type="ECO:0000256" key="9">
    <source>
        <dbReference type="ARBA" id="ARBA00022989"/>
    </source>
</evidence>
<evidence type="ECO:0000256" key="5">
    <source>
        <dbReference type="ARBA" id="ARBA00022519"/>
    </source>
</evidence>
<evidence type="ECO:0000256" key="12">
    <source>
        <dbReference type="HAMAP-Rule" id="MF_00538"/>
    </source>
</evidence>
<sequence>MKGYLYVLGSIVLVTVAQLCMKWGAISLPEWQADPAVMLAHPLPLLTIAIGILCYGLSMLCWLAALHSTPLNIAYPLLSTSYGLVYLLAVSMPAFAEPLVASKAAGVALIFFGAVLVGSKPAASKPERQTPPAGS</sequence>
<dbReference type="SUPFAM" id="SSF103481">
    <property type="entry name" value="Multidrug resistance efflux transporter EmrE"/>
    <property type="match status" value="1"/>
</dbReference>
<dbReference type="HAMAP" id="MF_00538">
    <property type="entry name" value="Flippase_ArnF"/>
    <property type="match status" value="1"/>
</dbReference>
<keyword evidence="5 12" id="KW-0997">Cell inner membrane</keyword>
<evidence type="ECO:0000256" key="2">
    <source>
        <dbReference type="ARBA" id="ARBA00022448"/>
    </source>
</evidence>
<evidence type="ECO:0000256" key="8">
    <source>
        <dbReference type="ARBA" id="ARBA00022985"/>
    </source>
</evidence>
<dbReference type="InterPro" id="IPR000390">
    <property type="entry name" value="Small_drug/metabolite_transptr"/>
</dbReference>
<evidence type="ECO:0000313" key="14">
    <source>
        <dbReference type="Proteomes" id="UP000006087"/>
    </source>
</evidence>
<accession>K1IXU8</accession>
<evidence type="ECO:0000256" key="1">
    <source>
        <dbReference type="ARBA" id="ARBA00004651"/>
    </source>
</evidence>
<keyword evidence="6 12" id="KW-0441">Lipid A biosynthesis</keyword>
<feature type="transmembrane region" description="Helical" evidence="12">
    <location>
        <begin position="5"/>
        <end position="25"/>
    </location>
</feature>
<evidence type="ECO:0000256" key="10">
    <source>
        <dbReference type="ARBA" id="ARBA00023098"/>
    </source>
</evidence>
<dbReference type="GO" id="GO:1901505">
    <property type="term" value="F:carbohydrate derivative transmembrane transporter activity"/>
    <property type="evidence" value="ECO:0007669"/>
    <property type="project" value="InterPro"/>
</dbReference>
<protein>
    <recommendedName>
        <fullName evidence="12">Probable 4-amino-4-deoxy-L-arabinose-phosphoundecaprenol flippase subunit ArnF</fullName>
        <shortName evidence="12">L-Ara4N-phosphoundecaprenol flippase subunit ArnF</shortName>
    </recommendedName>
    <alternativeName>
        <fullName evidence="12">Undecaprenyl phosphate-aminoarabinose flippase subunit ArnF</fullName>
    </alternativeName>
</protein>
<dbReference type="Proteomes" id="UP000006087">
    <property type="component" value="Unassembled WGS sequence"/>
</dbReference>
<dbReference type="InterPro" id="IPR022832">
    <property type="entry name" value="Flippase_ArnF"/>
</dbReference>
<dbReference type="PANTHER" id="PTHR30561">
    <property type="entry name" value="SMR FAMILY PROTON-DEPENDENT DRUG EFFLUX TRANSPORTER SUGE"/>
    <property type="match status" value="1"/>
</dbReference>
<comment type="subcellular location">
    <subcellularLocation>
        <location evidence="12">Cell inner membrane</location>
        <topology evidence="12">Multi-pass membrane protein</topology>
    </subcellularLocation>
    <subcellularLocation>
        <location evidence="1">Cell membrane</location>
        <topology evidence="1">Multi-pass membrane protein</topology>
    </subcellularLocation>
</comment>
<evidence type="ECO:0000256" key="3">
    <source>
        <dbReference type="ARBA" id="ARBA00022475"/>
    </source>
</evidence>
<keyword evidence="2 12" id="KW-0813">Transport</keyword>
<evidence type="ECO:0000256" key="6">
    <source>
        <dbReference type="ARBA" id="ARBA00022556"/>
    </source>
</evidence>
<dbReference type="EMBL" id="AGWU01000006">
    <property type="protein sequence ID" value="EKB24060.1"/>
    <property type="molecule type" value="Genomic_DNA"/>
</dbReference>
<reference evidence="13 14" key="1">
    <citation type="submission" date="2012-06" db="EMBL/GenBank/DDBJ databases">
        <title>The Genome Sequence of Aeromonas veronii AMC34.</title>
        <authorList>
            <consortium name="The Broad Institute Genome Sequencing Platform"/>
            <person name="Earl A."/>
            <person name="Ward D."/>
            <person name="Feldgarden M."/>
            <person name="Gevers D."/>
            <person name="Graf J."/>
            <person name="Tomasi A."/>
            <person name="Horneman A."/>
            <person name="Walker B."/>
            <person name="Young S.K."/>
            <person name="Zeng Q."/>
            <person name="Gargeya S."/>
            <person name="Fitzgerald M."/>
            <person name="Haas B."/>
            <person name="Abouelleil A."/>
            <person name="Alvarado L."/>
            <person name="Arachchi H.M."/>
            <person name="Berlin A.M."/>
            <person name="Chapman S.B."/>
            <person name="Goldberg J."/>
            <person name="Griggs A."/>
            <person name="Gujja S."/>
            <person name="Hansen M."/>
            <person name="Howarth C."/>
            <person name="Imamovic A."/>
            <person name="Larimer J."/>
            <person name="McCowan C."/>
            <person name="Montmayeur A."/>
            <person name="Murphy C."/>
            <person name="Neiman D."/>
            <person name="Pearson M."/>
            <person name="Priest M."/>
            <person name="Roberts A."/>
            <person name="Saif S."/>
            <person name="Shea T."/>
            <person name="Sisk P."/>
            <person name="Sykes S."/>
            <person name="Wortman J."/>
            <person name="Nusbaum C."/>
            <person name="Birren B."/>
        </authorList>
    </citation>
    <scope>NUCLEOTIDE SEQUENCE [LARGE SCALE GENOMIC DNA]</scope>
    <source>
        <strain evidence="13 14">AMC34</strain>
    </source>
</reference>
<dbReference type="GO" id="GO:0009245">
    <property type="term" value="P:lipid A biosynthetic process"/>
    <property type="evidence" value="ECO:0007669"/>
    <property type="project" value="UniProtKB-UniRule"/>
</dbReference>
<comment type="similarity">
    <text evidence="12">Belongs to the ArnF family.</text>
</comment>
<keyword evidence="7 12" id="KW-0812">Transmembrane</keyword>
<evidence type="ECO:0000256" key="7">
    <source>
        <dbReference type="ARBA" id="ARBA00022692"/>
    </source>
</evidence>
<keyword evidence="11 12" id="KW-0472">Membrane</keyword>
<comment type="caution">
    <text evidence="13">The sequence shown here is derived from an EMBL/GenBank/DDBJ whole genome shotgun (WGS) entry which is preliminary data.</text>
</comment>
<dbReference type="Gene3D" id="1.10.3730.20">
    <property type="match status" value="1"/>
</dbReference>